<name>A0AAD7UNL3_9STRA</name>
<evidence type="ECO:0000313" key="4">
    <source>
        <dbReference type="Proteomes" id="UP001230188"/>
    </source>
</evidence>
<comment type="similarity">
    <text evidence="1">Belongs to the TPPP family.</text>
</comment>
<dbReference type="GO" id="GO:0005874">
    <property type="term" value="C:microtubule"/>
    <property type="evidence" value="ECO:0007669"/>
    <property type="project" value="TreeGrafter"/>
</dbReference>
<feature type="compositionally biased region" description="Polar residues" evidence="2">
    <location>
        <begin position="276"/>
        <end position="288"/>
    </location>
</feature>
<accession>A0AAD7UNL3</accession>
<keyword evidence="4" id="KW-1185">Reference proteome</keyword>
<dbReference type="InterPro" id="IPR008907">
    <property type="entry name" value="TPP/p25"/>
</dbReference>
<dbReference type="GO" id="GO:0001578">
    <property type="term" value="P:microtubule bundle formation"/>
    <property type="evidence" value="ECO:0007669"/>
    <property type="project" value="TreeGrafter"/>
</dbReference>
<dbReference type="PANTHER" id="PTHR12932:SF9">
    <property type="entry name" value="TUBULIN POLYMERIZATION-PROMOTING PROTEIN HOMOLOG"/>
    <property type="match status" value="1"/>
</dbReference>
<protein>
    <submittedName>
        <fullName evidence="3">Uncharacterized protein</fullName>
    </submittedName>
</protein>
<proteinExistence type="inferred from homology"/>
<evidence type="ECO:0000313" key="3">
    <source>
        <dbReference type="EMBL" id="KAJ8611558.1"/>
    </source>
</evidence>
<feature type="compositionally biased region" description="Basic and acidic residues" evidence="2">
    <location>
        <begin position="256"/>
        <end position="266"/>
    </location>
</feature>
<dbReference type="Gene3D" id="1.10.238.10">
    <property type="entry name" value="EF-hand"/>
    <property type="match status" value="1"/>
</dbReference>
<dbReference type="GO" id="GO:0046785">
    <property type="term" value="P:microtubule polymerization"/>
    <property type="evidence" value="ECO:0007669"/>
    <property type="project" value="InterPro"/>
</dbReference>
<evidence type="ECO:0000256" key="1">
    <source>
        <dbReference type="ARBA" id="ARBA00010994"/>
    </source>
</evidence>
<dbReference type="GO" id="GO:0032273">
    <property type="term" value="P:positive regulation of protein polymerization"/>
    <property type="evidence" value="ECO:0007669"/>
    <property type="project" value="TreeGrafter"/>
</dbReference>
<evidence type="ECO:0000256" key="2">
    <source>
        <dbReference type="SAM" id="MobiDB-lite"/>
    </source>
</evidence>
<gene>
    <name evidence="3" type="ORF">CTAYLR_010178</name>
</gene>
<dbReference type="SUPFAM" id="SSF47473">
    <property type="entry name" value="EF-hand"/>
    <property type="match status" value="1"/>
</dbReference>
<organism evidence="3 4">
    <name type="scientific">Chrysophaeum taylorii</name>
    <dbReference type="NCBI Taxonomy" id="2483200"/>
    <lineage>
        <taxon>Eukaryota</taxon>
        <taxon>Sar</taxon>
        <taxon>Stramenopiles</taxon>
        <taxon>Ochrophyta</taxon>
        <taxon>Pelagophyceae</taxon>
        <taxon>Pelagomonadales</taxon>
        <taxon>Pelagomonadaceae</taxon>
        <taxon>Chrysophaeum</taxon>
    </lineage>
</organism>
<feature type="region of interest" description="Disordered" evidence="2">
    <location>
        <begin position="256"/>
        <end position="288"/>
    </location>
</feature>
<dbReference type="Pfam" id="PF05517">
    <property type="entry name" value="p25-alpha"/>
    <property type="match status" value="2"/>
</dbReference>
<reference evidence="3" key="1">
    <citation type="submission" date="2023-01" db="EMBL/GenBank/DDBJ databases">
        <title>Metagenome sequencing of chrysophaentin producing Chrysophaeum taylorii.</title>
        <authorList>
            <person name="Davison J."/>
            <person name="Bewley C."/>
        </authorList>
    </citation>
    <scope>NUCLEOTIDE SEQUENCE</scope>
    <source>
        <strain evidence="3">NIES-1699</strain>
    </source>
</reference>
<dbReference type="PANTHER" id="PTHR12932">
    <property type="entry name" value="P25 ALPHA-RELATED"/>
    <property type="match status" value="1"/>
</dbReference>
<dbReference type="InterPro" id="IPR011992">
    <property type="entry name" value="EF-hand-dom_pair"/>
</dbReference>
<dbReference type="AlphaFoldDB" id="A0AAD7UNL3"/>
<sequence length="301" mass="33817">MASFGSRRRRVRERFEAYCMFGNTVGTGGLSSKNFAKLAKESELLDTHRLTSTNLDLIWTRHAARGAKKLTWVQFLSALEECAAFKGIEVEDVHALVANARGPRLNASGPSPVRFHDDKSLYTGTHKAAAIDRVGLEGHLDRTDADAKKRYAREKVPVAENYYGRAAYETPEKRDNYYELLTRYLMRHNPSKAANVGILLARYVGREDELFAKIEAKYGEPVLDRAPRAHHTIYDRLTDTSLYTGAHRQRFDDLGRGRGLKGRDYTSKTGGVPARSPSSFDGNTNGNSDTVFFDSSQFLMR</sequence>
<comment type="caution">
    <text evidence="3">The sequence shown here is derived from an EMBL/GenBank/DDBJ whole genome shotgun (WGS) entry which is preliminary data.</text>
</comment>
<dbReference type="Proteomes" id="UP001230188">
    <property type="component" value="Unassembled WGS sequence"/>
</dbReference>
<dbReference type="EMBL" id="JAQMWT010000069">
    <property type="protein sequence ID" value="KAJ8611558.1"/>
    <property type="molecule type" value="Genomic_DNA"/>
</dbReference>
<dbReference type="GO" id="GO:0015631">
    <property type="term" value="F:tubulin binding"/>
    <property type="evidence" value="ECO:0007669"/>
    <property type="project" value="InterPro"/>
</dbReference>